<dbReference type="AlphaFoldDB" id="A0A5R8Q8X6"/>
<dbReference type="Proteomes" id="UP000306912">
    <property type="component" value="Unassembled WGS sequence"/>
</dbReference>
<gene>
    <name evidence="1" type="ORF">FEZ08_09590</name>
</gene>
<evidence type="ECO:0000313" key="1">
    <source>
        <dbReference type="EMBL" id="TLG72075.1"/>
    </source>
</evidence>
<reference evidence="1 2" key="1">
    <citation type="submission" date="2019-05" db="EMBL/GenBank/DDBJ databases">
        <title>Culicoidintestinum kansasii gen. nov., sp. nov. from the gastrointestinal tract of the biting midge, Culicoides sonorensis.</title>
        <authorList>
            <person name="Neupane S."/>
            <person name="Ghosh A."/>
            <person name="Gunther S."/>
            <person name="Martin K."/>
            <person name="Zurek L."/>
        </authorList>
    </citation>
    <scope>NUCLEOTIDE SEQUENCE [LARGE SCALE GENOMIC DNA]</scope>
    <source>
        <strain evidence="1 2">CS-1</strain>
    </source>
</reference>
<accession>A0A5R8Q8X6</accession>
<organism evidence="1 2">
    <name type="scientific">Culicoidibacter larvae</name>
    <dbReference type="NCBI Taxonomy" id="2579976"/>
    <lineage>
        <taxon>Bacteria</taxon>
        <taxon>Bacillati</taxon>
        <taxon>Bacillota</taxon>
        <taxon>Culicoidibacteria</taxon>
        <taxon>Culicoidibacterales</taxon>
        <taxon>Culicoidibacteraceae</taxon>
        <taxon>Culicoidibacter</taxon>
    </lineage>
</organism>
<protein>
    <submittedName>
        <fullName evidence="1">Uncharacterized protein</fullName>
    </submittedName>
</protein>
<dbReference type="RefSeq" id="WP_138191791.1">
    <property type="nucleotide sequence ID" value="NZ_VBWP01000009.1"/>
</dbReference>
<proteinExistence type="predicted"/>
<name>A0A5R8Q8X6_9FIRM</name>
<keyword evidence="2" id="KW-1185">Reference proteome</keyword>
<dbReference type="InParanoid" id="A0A5R8Q8X6"/>
<sequence length="89" mass="10153">MKPEQIINRFKEELLNKYGIHLLNMNVWQIKFSFADSPDFIGYFEIVETGDVALGTETGHTIGVTGLKECINVINHIETTDLIELWGEL</sequence>
<dbReference type="EMBL" id="VBWP01000009">
    <property type="protein sequence ID" value="TLG72075.1"/>
    <property type="molecule type" value="Genomic_DNA"/>
</dbReference>
<comment type="caution">
    <text evidence="1">The sequence shown here is derived from an EMBL/GenBank/DDBJ whole genome shotgun (WGS) entry which is preliminary data.</text>
</comment>
<evidence type="ECO:0000313" key="2">
    <source>
        <dbReference type="Proteomes" id="UP000306912"/>
    </source>
</evidence>